<comment type="similarity">
    <text evidence="6">Belongs to the TRAFAC class myosin-kinesin ATPase superfamily. Myosin family.</text>
</comment>
<evidence type="ECO:0000256" key="4">
    <source>
        <dbReference type="ARBA" id="ARBA00023175"/>
    </source>
</evidence>
<evidence type="ECO:0000256" key="3">
    <source>
        <dbReference type="ARBA" id="ARBA00023123"/>
    </source>
</evidence>
<evidence type="ECO:0000256" key="5">
    <source>
        <dbReference type="ARBA" id="ARBA00023203"/>
    </source>
</evidence>
<dbReference type="eggNOG" id="KOG0160">
    <property type="taxonomic scope" value="Eukaryota"/>
</dbReference>
<dbReference type="GO" id="GO:0016020">
    <property type="term" value="C:membrane"/>
    <property type="evidence" value="ECO:0000318"/>
    <property type="project" value="GO_Central"/>
</dbReference>
<dbReference type="RefSeq" id="XP_002293770.1">
    <property type="nucleotide sequence ID" value="XM_002293734.1"/>
</dbReference>
<dbReference type="GO" id="GO:0051015">
    <property type="term" value="F:actin filament binding"/>
    <property type="evidence" value="ECO:0000318"/>
    <property type="project" value="GO_Central"/>
</dbReference>
<dbReference type="Proteomes" id="UP000001449">
    <property type="component" value="Chromosome 14"/>
</dbReference>
<dbReference type="GO" id="GO:0007015">
    <property type="term" value="P:actin filament organization"/>
    <property type="evidence" value="ECO:0000318"/>
    <property type="project" value="GO_Central"/>
</dbReference>
<dbReference type="KEGG" id="tps:THAPSDRAFT_37376"/>
<dbReference type="GO" id="GO:0016459">
    <property type="term" value="C:myosin complex"/>
    <property type="evidence" value="ECO:0007669"/>
    <property type="project" value="UniProtKB-KW"/>
</dbReference>
<evidence type="ECO:0000313" key="8">
    <source>
        <dbReference type="EMBL" id="EED88779.1"/>
    </source>
</evidence>
<gene>
    <name evidence="8" type="primary">MYO6</name>
    <name evidence="8" type="ORF">THAPSDRAFT_37376</name>
</gene>
<dbReference type="FunCoup" id="B8CCI4">
    <property type="interactions" value="11"/>
</dbReference>
<dbReference type="Gene3D" id="3.40.850.10">
    <property type="entry name" value="Kinesin motor domain"/>
    <property type="match status" value="1"/>
</dbReference>
<dbReference type="PaxDb" id="35128-Thaps37376"/>
<dbReference type="PROSITE" id="PS50096">
    <property type="entry name" value="IQ"/>
    <property type="match status" value="2"/>
</dbReference>
<dbReference type="GO" id="GO:0005524">
    <property type="term" value="F:ATP binding"/>
    <property type="evidence" value="ECO:0007669"/>
    <property type="project" value="UniProtKB-UniRule"/>
</dbReference>
<keyword evidence="9" id="KW-1185">Reference proteome</keyword>
<dbReference type="Gene3D" id="1.20.5.190">
    <property type="match status" value="1"/>
</dbReference>
<evidence type="ECO:0000256" key="1">
    <source>
        <dbReference type="ARBA" id="ARBA00022741"/>
    </source>
</evidence>
<evidence type="ECO:0000259" key="7">
    <source>
        <dbReference type="PROSITE" id="PS51456"/>
    </source>
</evidence>
<dbReference type="Pfam" id="PF00612">
    <property type="entry name" value="IQ"/>
    <property type="match status" value="2"/>
</dbReference>
<dbReference type="GO" id="GO:0015629">
    <property type="term" value="C:actin cytoskeleton"/>
    <property type="evidence" value="ECO:0000318"/>
    <property type="project" value="GO_Central"/>
</dbReference>
<dbReference type="OMA" id="AVHIQAX"/>
<dbReference type="Gene3D" id="1.20.120.720">
    <property type="entry name" value="Myosin VI head, motor domain, U50 subdomain"/>
    <property type="match status" value="1"/>
</dbReference>
<reference evidence="8 9" key="1">
    <citation type="journal article" date="2004" name="Science">
        <title>The genome of the diatom Thalassiosira pseudonana: ecology, evolution, and metabolism.</title>
        <authorList>
            <person name="Armbrust E.V."/>
            <person name="Berges J.A."/>
            <person name="Bowler C."/>
            <person name="Green B.R."/>
            <person name="Martinez D."/>
            <person name="Putnam N.H."/>
            <person name="Zhou S."/>
            <person name="Allen A.E."/>
            <person name="Apt K.E."/>
            <person name="Bechner M."/>
            <person name="Brzezinski M.A."/>
            <person name="Chaal B.K."/>
            <person name="Chiovitti A."/>
            <person name="Davis A.K."/>
            <person name="Demarest M.S."/>
            <person name="Detter J.C."/>
            <person name="Glavina T."/>
            <person name="Goodstein D."/>
            <person name="Hadi M.Z."/>
            <person name="Hellsten U."/>
            <person name="Hildebrand M."/>
            <person name="Jenkins B.D."/>
            <person name="Jurka J."/>
            <person name="Kapitonov V.V."/>
            <person name="Kroger N."/>
            <person name="Lau W.W."/>
            <person name="Lane T.W."/>
            <person name="Larimer F.W."/>
            <person name="Lippmeier J.C."/>
            <person name="Lucas S."/>
            <person name="Medina M."/>
            <person name="Montsant A."/>
            <person name="Obornik M."/>
            <person name="Parker M.S."/>
            <person name="Palenik B."/>
            <person name="Pazour G.J."/>
            <person name="Richardson P.M."/>
            <person name="Rynearson T.A."/>
            <person name="Saito M.A."/>
            <person name="Schwartz D.C."/>
            <person name="Thamatrakoln K."/>
            <person name="Valentin K."/>
            <person name="Vardi A."/>
            <person name="Wilkerson F.P."/>
            <person name="Rokhsar D.S."/>
        </authorList>
    </citation>
    <scope>NUCLEOTIDE SEQUENCE [LARGE SCALE GENOMIC DNA]</scope>
    <source>
        <strain evidence="8 9">CCMP1335</strain>
    </source>
</reference>
<dbReference type="SUPFAM" id="SSF52540">
    <property type="entry name" value="P-loop containing nucleoside triphosphate hydrolases"/>
    <property type="match status" value="1"/>
</dbReference>
<dbReference type="Gene3D" id="1.20.58.530">
    <property type="match status" value="1"/>
</dbReference>
<dbReference type="Gene3D" id="1.10.10.820">
    <property type="match status" value="1"/>
</dbReference>
<dbReference type="STRING" id="35128.B8CCI4"/>
<protein>
    <submittedName>
        <fullName evidence="8">Myosin heavy chain-like protein</fullName>
    </submittedName>
</protein>
<evidence type="ECO:0000256" key="6">
    <source>
        <dbReference type="PROSITE-ProRule" id="PRU00782"/>
    </source>
</evidence>
<organism evidence="8 9">
    <name type="scientific">Thalassiosira pseudonana</name>
    <name type="common">Marine diatom</name>
    <name type="synonym">Cyclotella nana</name>
    <dbReference type="NCBI Taxonomy" id="35128"/>
    <lineage>
        <taxon>Eukaryota</taxon>
        <taxon>Sar</taxon>
        <taxon>Stramenopiles</taxon>
        <taxon>Ochrophyta</taxon>
        <taxon>Bacillariophyta</taxon>
        <taxon>Coscinodiscophyceae</taxon>
        <taxon>Thalassiosirophycidae</taxon>
        <taxon>Thalassiosirales</taxon>
        <taxon>Thalassiosiraceae</taxon>
        <taxon>Thalassiosira</taxon>
    </lineage>
</organism>
<sequence length="895" mass="101076">MENGLPPSDLVELTHLHEPAIVHALRERYRKDIIYTSTGAILLALNPFKKLNHLYTREMMELYWTKHDAVVGHENGGEGTKSEKPPHVYAVAERAFNDLPPCHQSILVSGESGAGKTVTTKIIMRYLAILSQRRITMNIKSNDIANDCLSVETQVLQSNPVLESFGNARTIRNDNSSRFGKFIEMSFQAKGGTSSSTSRGTLLGASIDFYLLEKVRLVSVNEGERNYHIFYELLSRGMDIKAKRRLLLTSNCGRGNAASTVKDFKMTSMSGTYDRRDGVDDSDTYSELRMAMDTVGFSTDEQDGIFCVVASLLHASNLRFVLDRGQNHGSEDCMVYDRDGTCAAVASLLGVSEEALSMALTVSVIEARGERLVKRLSTGQAEKALEALTKATYGALFTYIVKRINTSIEVHGDSENVFVRSRNAATIGVLDIFGFESFQVNSFEQLCINYCNEALQQQFNRFVFKAEQVEYEYEGIEWSMVDFPDNQVALDLIEGRRLGIFSVLDEQCRLPRCTDATFARAVYDKCDSNEYFTASRMQKSDGKFVIIHYAGEVEYDSSGFLYKNKDELPKGAAELLASSNILLISELATVLIDDTTTTLVASGNGHRAPIKRSVSAISQKTVSGQFASQLRDLRSRIAVTNPHYIRCLKPNDRLVADHFDKSLVAHQLNCAGVLPAMKLARVGFAMRYPHAAFIHRFQLIVSQELQSTKSRISHRTLNCRRLIGKTKVFLRVGAFEALEQLRNNAMNAAATKLQAQTRAFLCQSRFFLTLGSILTMQCYARKLISTAYVRRLRYTTRAVTVQKNWRSYSAWSSYQNVLFLTIWCQRFWRGGKVREKFIVIKEYRSAIVIQSFWRSYLLRQCYQHIRQAAIEVQSFARVRNAKRTLARLRRDAKDL</sequence>
<dbReference type="PRINTS" id="PR00193">
    <property type="entry name" value="MYOSINHEAVY"/>
</dbReference>
<dbReference type="GeneID" id="7451254"/>
<dbReference type="GO" id="GO:0000146">
    <property type="term" value="F:microfilament motor activity"/>
    <property type="evidence" value="ECO:0000318"/>
    <property type="project" value="GO_Central"/>
</dbReference>
<dbReference type="PROSITE" id="PS51456">
    <property type="entry name" value="MYOSIN_MOTOR"/>
    <property type="match status" value="1"/>
</dbReference>
<feature type="region of interest" description="Actin-binding" evidence="6">
    <location>
        <begin position="630"/>
        <end position="652"/>
    </location>
</feature>
<dbReference type="Gene3D" id="1.20.5.4820">
    <property type="match status" value="1"/>
</dbReference>
<dbReference type="InParanoid" id="B8CCI4"/>
<dbReference type="Pfam" id="PF00063">
    <property type="entry name" value="Myosin_head"/>
    <property type="match status" value="1"/>
</dbReference>
<dbReference type="PANTHER" id="PTHR13140">
    <property type="entry name" value="MYOSIN"/>
    <property type="match status" value="1"/>
</dbReference>
<dbReference type="SMART" id="SM00015">
    <property type="entry name" value="IQ"/>
    <property type="match status" value="3"/>
</dbReference>
<feature type="non-terminal residue" evidence="8">
    <location>
        <position position="895"/>
    </location>
</feature>
<proteinExistence type="inferred from homology"/>
<keyword evidence="1 6" id="KW-0547">Nucleotide-binding</keyword>
<dbReference type="InterPro" id="IPR000048">
    <property type="entry name" value="IQ_motif_EF-hand-BS"/>
</dbReference>
<accession>B8CCI4</accession>
<dbReference type="HOGENOM" id="CLU_000192_3_1_1"/>
<dbReference type="GO" id="GO:0005737">
    <property type="term" value="C:cytoplasm"/>
    <property type="evidence" value="ECO:0000318"/>
    <property type="project" value="GO_Central"/>
</dbReference>
<dbReference type="InterPro" id="IPR027417">
    <property type="entry name" value="P-loop_NTPase"/>
</dbReference>
<dbReference type="AlphaFoldDB" id="B8CCI4"/>
<dbReference type="EMBL" id="CM000649">
    <property type="protein sequence ID" value="EED88779.1"/>
    <property type="molecule type" value="Genomic_DNA"/>
</dbReference>
<dbReference type="InterPro" id="IPR036961">
    <property type="entry name" value="Kinesin_motor_dom_sf"/>
</dbReference>
<evidence type="ECO:0000256" key="2">
    <source>
        <dbReference type="ARBA" id="ARBA00022840"/>
    </source>
</evidence>
<dbReference type="InterPro" id="IPR001609">
    <property type="entry name" value="Myosin_head_motor_dom-like"/>
</dbReference>
<feature type="binding site" evidence="6">
    <location>
        <begin position="110"/>
        <end position="117"/>
    </location>
    <ligand>
        <name>ATP</name>
        <dbReference type="ChEBI" id="CHEBI:30616"/>
    </ligand>
</feature>
<keyword evidence="3 6" id="KW-0518">Myosin</keyword>
<keyword evidence="5 6" id="KW-0009">Actin-binding</keyword>
<keyword evidence="4 6" id="KW-0505">Motor protein</keyword>
<dbReference type="PANTHER" id="PTHR13140:SF845">
    <property type="entry name" value="MYOSIN-LIKE PROTEIN"/>
    <property type="match status" value="1"/>
</dbReference>
<name>B8CCI4_THAPS</name>
<dbReference type="SMART" id="SM00242">
    <property type="entry name" value="MYSc"/>
    <property type="match status" value="1"/>
</dbReference>
<reference evidence="8 9" key="2">
    <citation type="journal article" date="2008" name="Nature">
        <title>The Phaeodactylum genome reveals the evolutionary history of diatom genomes.</title>
        <authorList>
            <person name="Bowler C."/>
            <person name="Allen A.E."/>
            <person name="Badger J.H."/>
            <person name="Grimwood J."/>
            <person name="Jabbari K."/>
            <person name="Kuo A."/>
            <person name="Maheswari U."/>
            <person name="Martens C."/>
            <person name="Maumus F."/>
            <person name="Otillar R.P."/>
            <person name="Rayko E."/>
            <person name="Salamov A."/>
            <person name="Vandepoele K."/>
            <person name="Beszteri B."/>
            <person name="Gruber A."/>
            <person name="Heijde M."/>
            <person name="Katinka M."/>
            <person name="Mock T."/>
            <person name="Valentin K."/>
            <person name="Verret F."/>
            <person name="Berges J.A."/>
            <person name="Brownlee C."/>
            <person name="Cadoret J.P."/>
            <person name="Chiovitti A."/>
            <person name="Choi C.J."/>
            <person name="Coesel S."/>
            <person name="De Martino A."/>
            <person name="Detter J.C."/>
            <person name="Durkin C."/>
            <person name="Falciatore A."/>
            <person name="Fournet J."/>
            <person name="Haruta M."/>
            <person name="Huysman M.J."/>
            <person name="Jenkins B.D."/>
            <person name="Jiroutova K."/>
            <person name="Jorgensen R.E."/>
            <person name="Joubert Y."/>
            <person name="Kaplan A."/>
            <person name="Kroger N."/>
            <person name="Kroth P.G."/>
            <person name="La Roche J."/>
            <person name="Lindquist E."/>
            <person name="Lommer M."/>
            <person name="Martin-Jezequel V."/>
            <person name="Lopez P.J."/>
            <person name="Lucas S."/>
            <person name="Mangogna M."/>
            <person name="McGinnis K."/>
            <person name="Medlin L.K."/>
            <person name="Montsant A."/>
            <person name="Oudot-Le Secq M.P."/>
            <person name="Napoli C."/>
            <person name="Obornik M."/>
            <person name="Parker M.S."/>
            <person name="Petit J.L."/>
            <person name="Porcel B.M."/>
            <person name="Poulsen N."/>
            <person name="Robison M."/>
            <person name="Rychlewski L."/>
            <person name="Rynearson T.A."/>
            <person name="Schmutz J."/>
            <person name="Shapiro H."/>
            <person name="Siaut M."/>
            <person name="Stanley M."/>
            <person name="Sussman M.R."/>
            <person name="Taylor A.R."/>
            <person name="Vardi A."/>
            <person name="von Dassow P."/>
            <person name="Vyverman W."/>
            <person name="Willis A."/>
            <person name="Wyrwicz L.S."/>
            <person name="Rokhsar D.S."/>
            <person name="Weissenbach J."/>
            <person name="Armbrust E.V."/>
            <person name="Green B.R."/>
            <person name="Van de Peer Y."/>
            <person name="Grigoriev I.V."/>
        </authorList>
    </citation>
    <scope>NUCLEOTIDE SEQUENCE [LARGE SCALE GENOMIC DNA]</scope>
    <source>
        <strain evidence="8 9">CCMP1335</strain>
    </source>
</reference>
<keyword evidence="2 6" id="KW-0067">ATP-binding</keyword>
<feature type="domain" description="Myosin motor" evidence="7">
    <location>
        <begin position="5"/>
        <end position="743"/>
    </location>
</feature>
<evidence type="ECO:0000313" key="9">
    <source>
        <dbReference type="Proteomes" id="UP000001449"/>
    </source>
</evidence>
<dbReference type="CDD" id="cd00124">
    <property type="entry name" value="MYSc"/>
    <property type="match status" value="1"/>
</dbReference>